<gene>
    <name evidence="1" type="ORF">HNP46_006317</name>
</gene>
<accession>A0A7W7KR26</accession>
<name>A0A7W7KR26_PSENT</name>
<protein>
    <submittedName>
        <fullName evidence="1">Virulence-associated protein VagC</fullName>
    </submittedName>
</protein>
<reference evidence="1 2" key="1">
    <citation type="submission" date="2020-08" db="EMBL/GenBank/DDBJ databases">
        <title>Functional genomics of gut bacteria from endangered species of beetles.</title>
        <authorList>
            <person name="Carlos-Shanley C."/>
        </authorList>
    </citation>
    <scope>NUCLEOTIDE SEQUENCE [LARGE SCALE GENOMIC DNA]</scope>
    <source>
        <strain evidence="1 2">S00179</strain>
    </source>
</reference>
<proteinExistence type="predicted"/>
<evidence type="ECO:0000313" key="1">
    <source>
        <dbReference type="EMBL" id="MBB4867404.1"/>
    </source>
</evidence>
<organism evidence="1 2">
    <name type="scientific">Pseudomonas nitroreducens</name>
    <dbReference type="NCBI Taxonomy" id="46680"/>
    <lineage>
        <taxon>Bacteria</taxon>
        <taxon>Pseudomonadati</taxon>
        <taxon>Pseudomonadota</taxon>
        <taxon>Gammaproteobacteria</taxon>
        <taxon>Pseudomonadales</taxon>
        <taxon>Pseudomonadaceae</taxon>
        <taxon>Pseudomonas</taxon>
    </lineage>
</organism>
<comment type="caution">
    <text evidence="1">The sequence shown here is derived from an EMBL/GenBank/DDBJ whole genome shotgun (WGS) entry which is preliminary data.</text>
</comment>
<dbReference type="Proteomes" id="UP000566995">
    <property type="component" value="Unassembled WGS sequence"/>
</dbReference>
<dbReference type="InterPro" id="IPR037914">
    <property type="entry name" value="SpoVT-AbrB_sf"/>
</dbReference>
<dbReference type="AlphaFoldDB" id="A0A7W7KR26"/>
<dbReference type="RefSeq" id="WP_184596868.1">
    <property type="nucleotide sequence ID" value="NZ_JACHLI010000040.1"/>
</dbReference>
<dbReference type="SUPFAM" id="SSF89447">
    <property type="entry name" value="AbrB/MazE/MraZ-like"/>
    <property type="match status" value="1"/>
</dbReference>
<sequence length="85" mass="9695">MHRVPVIQNGDHQEIHLPRELFLPHDLPEGQTEGEFLVEIEKVGDTLTIRPLCSAPKPSWDTLFDLPPVSDDFLEERPSVIGQRD</sequence>
<dbReference type="EMBL" id="JACHLI010000040">
    <property type="protein sequence ID" value="MBB4867404.1"/>
    <property type="molecule type" value="Genomic_DNA"/>
</dbReference>
<evidence type="ECO:0000313" key="2">
    <source>
        <dbReference type="Proteomes" id="UP000566995"/>
    </source>
</evidence>